<name>A0ABX3T7F9_9MYCO</name>
<sequence>MRPRLSTVSKFLECHRTGVGAGYAFITRFSGLLQQVRQELTMTEYKNPTKPQKKQGAHAPIMEISGKRLKARARSAQNFANF</sequence>
<gene>
    <name evidence="1" type="ORF">BST37_07835</name>
</gene>
<reference evidence="1 2" key="1">
    <citation type="submission" date="2017-02" db="EMBL/GenBank/DDBJ databases">
        <title>The new phylogeny of genus Mycobacterium.</title>
        <authorList>
            <person name="Tortoli E."/>
            <person name="Trovato A."/>
            <person name="Cirillo D.M."/>
        </authorList>
    </citation>
    <scope>NUCLEOTIDE SEQUENCE [LARGE SCALE GENOMIC DNA]</scope>
    <source>
        <strain evidence="1 2">DSM 45145</strain>
    </source>
</reference>
<accession>A0ABX3T7F9</accession>
<dbReference type="EMBL" id="MVIC01000009">
    <property type="protein sequence ID" value="ORB16120.1"/>
    <property type="molecule type" value="Genomic_DNA"/>
</dbReference>
<proteinExistence type="predicted"/>
<evidence type="ECO:0000313" key="1">
    <source>
        <dbReference type="EMBL" id="ORB16120.1"/>
    </source>
</evidence>
<keyword evidence="2" id="KW-1185">Reference proteome</keyword>
<comment type="caution">
    <text evidence="1">The sequence shown here is derived from an EMBL/GenBank/DDBJ whole genome shotgun (WGS) entry which is preliminary data.</text>
</comment>
<evidence type="ECO:0008006" key="3">
    <source>
        <dbReference type="Google" id="ProtNLM"/>
    </source>
</evidence>
<evidence type="ECO:0000313" key="2">
    <source>
        <dbReference type="Proteomes" id="UP000192374"/>
    </source>
</evidence>
<dbReference type="Proteomes" id="UP000192374">
    <property type="component" value="Unassembled WGS sequence"/>
</dbReference>
<protein>
    <recommendedName>
        <fullName evidence="3">Transposase</fullName>
    </recommendedName>
</protein>
<organism evidence="1 2">
    <name type="scientific">Mycobacterium noviomagense</name>
    <dbReference type="NCBI Taxonomy" id="459858"/>
    <lineage>
        <taxon>Bacteria</taxon>
        <taxon>Bacillati</taxon>
        <taxon>Actinomycetota</taxon>
        <taxon>Actinomycetes</taxon>
        <taxon>Mycobacteriales</taxon>
        <taxon>Mycobacteriaceae</taxon>
        <taxon>Mycobacterium</taxon>
    </lineage>
</organism>